<dbReference type="GO" id="GO:0009253">
    <property type="term" value="P:peptidoglycan catabolic process"/>
    <property type="evidence" value="ECO:0007669"/>
    <property type="project" value="InterPro"/>
</dbReference>
<evidence type="ECO:0000256" key="4">
    <source>
        <dbReference type="ARBA" id="ARBA00022801"/>
    </source>
</evidence>
<keyword evidence="2 6" id="KW-0929">Antimicrobial</keyword>
<dbReference type="PANTHER" id="PTHR38107:SF3">
    <property type="entry name" value="LYSOZYME RRRD-RELATED"/>
    <property type="match status" value="1"/>
</dbReference>
<dbReference type="KEGG" id="mag:amb1525"/>
<proteinExistence type="inferred from homology"/>
<dbReference type="EMBL" id="AP007255">
    <property type="protein sequence ID" value="BAE50329.1"/>
    <property type="molecule type" value="Genomic_DNA"/>
</dbReference>
<dbReference type="CAZy" id="GH24">
    <property type="family name" value="Glycoside Hydrolase Family 24"/>
</dbReference>
<name>Q2W746_PARM1</name>
<keyword evidence="3 6" id="KW-0081">Bacteriolytic enzyme</keyword>
<dbReference type="HAMAP" id="MF_04136">
    <property type="entry name" value="SAR_ENDOLYSIN"/>
    <property type="match status" value="1"/>
</dbReference>
<organism evidence="7 8">
    <name type="scientific">Paramagnetospirillum magneticum (strain ATCC 700264 / AMB-1)</name>
    <name type="common">Magnetospirillum magneticum</name>
    <dbReference type="NCBI Taxonomy" id="342108"/>
    <lineage>
        <taxon>Bacteria</taxon>
        <taxon>Pseudomonadati</taxon>
        <taxon>Pseudomonadota</taxon>
        <taxon>Alphaproteobacteria</taxon>
        <taxon>Rhodospirillales</taxon>
        <taxon>Magnetospirillaceae</taxon>
        <taxon>Paramagnetospirillum</taxon>
    </lineage>
</organism>
<keyword evidence="4 6" id="KW-0378">Hydrolase</keyword>
<dbReference type="InterPro" id="IPR034690">
    <property type="entry name" value="Endolysin_T4_type"/>
</dbReference>
<evidence type="ECO:0000256" key="6">
    <source>
        <dbReference type="RuleBase" id="RU003788"/>
    </source>
</evidence>
<dbReference type="InterPro" id="IPR051018">
    <property type="entry name" value="Bacteriophage_GH24"/>
</dbReference>
<dbReference type="Gene3D" id="1.10.530.40">
    <property type="match status" value="1"/>
</dbReference>
<evidence type="ECO:0000313" key="8">
    <source>
        <dbReference type="Proteomes" id="UP000007058"/>
    </source>
</evidence>
<dbReference type="CDD" id="cd16900">
    <property type="entry name" value="endolysin_R21-like"/>
    <property type="match status" value="1"/>
</dbReference>
<dbReference type="AlphaFoldDB" id="Q2W746"/>
<dbReference type="GO" id="GO:0042742">
    <property type="term" value="P:defense response to bacterium"/>
    <property type="evidence" value="ECO:0007669"/>
    <property type="project" value="UniProtKB-KW"/>
</dbReference>
<gene>
    <name evidence="7" type="ordered locus">amb1525</name>
</gene>
<dbReference type="EC" id="3.2.1.17" evidence="6"/>
<dbReference type="GO" id="GO:0016998">
    <property type="term" value="P:cell wall macromolecule catabolic process"/>
    <property type="evidence" value="ECO:0007669"/>
    <property type="project" value="InterPro"/>
</dbReference>
<dbReference type="InterPro" id="IPR023347">
    <property type="entry name" value="Lysozyme_dom_sf"/>
</dbReference>
<dbReference type="InterPro" id="IPR002196">
    <property type="entry name" value="Glyco_hydro_24"/>
</dbReference>
<dbReference type="InterPro" id="IPR023346">
    <property type="entry name" value="Lysozyme-like_dom_sf"/>
</dbReference>
<dbReference type="STRING" id="342108.amb1525"/>
<evidence type="ECO:0000256" key="2">
    <source>
        <dbReference type="ARBA" id="ARBA00022529"/>
    </source>
</evidence>
<comment type="catalytic activity">
    <reaction evidence="1 6">
        <text>Hydrolysis of (1-&gt;4)-beta-linkages between N-acetylmuramic acid and N-acetyl-D-glucosamine residues in a peptidoglycan and between N-acetyl-D-glucosamine residues in chitodextrins.</text>
        <dbReference type="EC" id="3.2.1.17"/>
    </reaction>
</comment>
<evidence type="ECO:0000256" key="1">
    <source>
        <dbReference type="ARBA" id="ARBA00000632"/>
    </source>
</evidence>
<accession>Q2W746</accession>
<sequence>MASRIKTSVVIGMVATALISGAEGLRTQAYKDPVGIPTICFGETRGVKIGDTATREQCRAMLDGRLVEISAAIDRCLVTAVPDMSYAALLSLAYNIGSGAFCASTLVKKANAGDVAGACEEILRWDKAGGVALPGLTRRRGDEHDLCRQGLGGKPHSRGAGI</sequence>
<dbReference type="Pfam" id="PF00959">
    <property type="entry name" value="Phage_lysozyme"/>
    <property type="match status" value="1"/>
</dbReference>
<keyword evidence="8" id="KW-1185">Reference proteome</keyword>
<evidence type="ECO:0000313" key="7">
    <source>
        <dbReference type="EMBL" id="BAE50329.1"/>
    </source>
</evidence>
<dbReference type="RefSeq" id="WP_011383935.1">
    <property type="nucleotide sequence ID" value="NC_007626.1"/>
</dbReference>
<dbReference type="SUPFAM" id="SSF53955">
    <property type="entry name" value="Lysozyme-like"/>
    <property type="match status" value="1"/>
</dbReference>
<comment type="similarity">
    <text evidence="6">Belongs to the glycosyl hydrolase 24 family.</text>
</comment>
<evidence type="ECO:0000256" key="3">
    <source>
        <dbReference type="ARBA" id="ARBA00022638"/>
    </source>
</evidence>
<dbReference type="GO" id="GO:0003796">
    <property type="term" value="F:lysozyme activity"/>
    <property type="evidence" value="ECO:0007669"/>
    <property type="project" value="UniProtKB-EC"/>
</dbReference>
<evidence type="ECO:0000256" key="5">
    <source>
        <dbReference type="ARBA" id="ARBA00023295"/>
    </source>
</evidence>
<dbReference type="PANTHER" id="PTHR38107">
    <property type="match status" value="1"/>
</dbReference>
<keyword evidence="5 6" id="KW-0326">Glycosidase</keyword>
<reference evidence="7 8" key="1">
    <citation type="journal article" date="2005" name="DNA Res.">
        <title>Complete genome sequence of the facultative anaerobic magnetotactic bacterium Magnetospirillum sp. strain AMB-1.</title>
        <authorList>
            <person name="Matsunaga T."/>
            <person name="Okamura Y."/>
            <person name="Fukuda Y."/>
            <person name="Wahyudi A.T."/>
            <person name="Murase Y."/>
            <person name="Takeyama H."/>
        </authorList>
    </citation>
    <scope>NUCLEOTIDE SEQUENCE [LARGE SCALE GENOMIC DNA]</scope>
    <source>
        <strain evidence="8">ATCC 700264 / AMB-1</strain>
    </source>
</reference>
<dbReference type="HAMAP" id="MF_04110">
    <property type="entry name" value="ENDOLYSIN_T4"/>
    <property type="match status" value="1"/>
</dbReference>
<dbReference type="Proteomes" id="UP000007058">
    <property type="component" value="Chromosome"/>
</dbReference>
<dbReference type="HOGENOM" id="CLU_091641_4_0_5"/>
<protein>
    <recommendedName>
        <fullName evidence="6">Lysozyme</fullName>
        <ecNumber evidence="6">3.2.1.17</ecNumber>
    </recommendedName>
</protein>
<dbReference type="GO" id="GO:0031640">
    <property type="term" value="P:killing of cells of another organism"/>
    <property type="evidence" value="ECO:0007669"/>
    <property type="project" value="UniProtKB-KW"/>
</dbReference>
<dbReference type="InterPro" id="IPR043688">
    <property type="entry name" value="SAR_endolysin-like"/>
</dbReference>